<dbReference type="EMBL" id="JAVRQU010000020">
    <property type="protein sequence ID" value="KAK5692157.1"/>
    <property type="molecule type" value="Genomic_DNA"/>
</dbReference>
<dbReference type="AlphaFoldDB" id="A0AAN7ZL91"/>
<evidence type="ECO:0000313" key="3">
    <source>
        <dbReference type="Proteomes" id="UP001310594"/>
    </source>
</evidence>
<reference evidence="2" key="1">
    <citation type="submission" date="2023-08" db="EMBL/GenBank/DDBJ databases">
        <title>Black Yeasts Isolated from many extreme environments.</title>
        <authorList>
            <person name="Coleine C."/>
            <person name="Stajich J.E."/>
            <person name="Selbmann L."/>
        </authorList>
    </citation>
    <scope>NUCLEOTIDE SEQUENCE</scope>
    <source>
        <strain evidence="2">CCFEE 5810</strain>
    </source>
</reference>
<gene>
    <name evidence="2" type="ORF">LTR97_011331</name>
</gene>
<sequence length="236" mass="27038">MRMYVRWKYTRKIDYSIWPLPDNGKAGKGMVRYWISDMMRALLCLYVACDLFLDDEAKNATREEIMALSNQWKKGCIFSRIEFLEYVWKHTKPDTPLRNYVLDSCAAKGKLGDFGDDHEEPPHGFFRELVERYTVIGDQRASVTGEVEDQGAHFAQDRKRADVVAQQTLDSERQRDSVSRASTNRPRSVSASEHHADGRDEHVRTAQPGRTLGRSVEARPTPKPAAAPGPRRPRIM</sequence>
<dbReference type="Proteomes" id="UP001310594">
    <property type="component" value="Unassembled WGS sequence"/>
</dbReference>
<comment type="caution">
    <text evidence="2">The sequence shown here is derived from an EMBL/GenBank/DDBJ whole genome shotgun (WGS) entry which is preliminary data.</text>
</comment>
<protein>
    <submittedName>
        <fullName evidence="2">Uncharacterized protein</fullName>
    </submittedName>
</protein>
<evidence type="ECO:0000313" key="2">
    <source>
        <dbReference type="EMBL" id="KAK5692157.1"/>
    </source>
</evidence>
<proteinExistence type="predicted"/>
<evidence type="ECO:0000256" key="1">
    <source>
        <dbReference type="SAM" id="MobiDB-lite"/>
    </source>
</evidence>
<organism evidence="2 3">
    <name type="scientific">Elasticomyces elasticus</name>
    <dbReference type="NCBI Taxonomy" id="574655"/>
    <lineage>
        <taxon>Eukaryota</taxon>
        <taxon>Fungi</taxon>
        <taxon>Dikarya</taxon>
        <taxon>Ascomycota</taxon>
        <taxon>Pezizomycotina</taxon>
        <taxon>Dothideomycetes</taxon>
        <taxon>Dothideomycetidae</taxon>
        <taxon>Mycosphaerellales</taxon>
        <taxon>Teratosphaeriaceae</taxon>
        <taxon>Elasticomyces</taxon>
    </lineage>
</organism>
<name>A0AAN7ZL91_9PEZI</name>
<feature type="region of interest" description="Disordered" evidence="1">
    <location>
        <begin position="167"/>
        <end position="236"/>
    </location>
</feature>
<accession>A0AAN7ZL91</accession>
<feature type="compositionally biased region" description="Polar residues" evidence="1">
    <location>
        <begin position="179"/>
        <end position="191"/>
    </location>
</feature>
<feature type="compositionally biased region" description="Basic and acidic residues" evidence="1">
    <location>
        <begin position="192"/>
        <end position="204"/>
    </location>
</feature>